<sequence length="76" mass="8538">MINVIRRINRNVSFRRQMSHRTIKGFFTGIIGMGKNGANFVTGSQQSFNTEASHIVVGKNDGFHYSFSLLDGRITC</sequence>
<name>A0AB36PFI7_SHIFL</name>
<proteinExistence type="predicted"/>
<evidence type="ECO:0000313" key="1">
    <source>
        <dbReference type="EMBL" id="OXB28355.1"/>
    </source>
</evidence>
<dbReference type="Proteomes" id="UP000198358">
    <property type="component" value="Unassembled WGS sequence"/>
</dbReference>
<dbReference type="AlphaFoldDB" id="A0AB36PFI7"/>
<protein>
    <submittedName>
        <fullName evidence="1">Uncharacterized protein</fullName>
    </submittedName>
</protein>
<dbReference type="EMBL" id="NEDR01000001">
    <property type="protein sequence ID" value="OXB28355.1"/>
    <property type="molecule type" value="Genomic_DNA"/>
</dbReference>
<evidence type="ECO:0000313" key="2">
    <source>
        <dbReference type="Proteomes" id="UP000198358"/>
    </source>
</evidence>
<gene>
    <name evidence="1" type="ORF">SF301_0504</name>
</gene>
<organism evidence="1 2">
    <name type="scientific">Shigella flexneri 2a str. 301</name>
    <dbReference type="NCBI Taxonomy" id="198214"/>
    <lineage>
        <taxon>Bacteria</taxon>
        <taxon>Pseudomonadati</taxon>
        <taxon>Pseudomonadota</taxon>
        <taxon>Gammaproteobacteria</taxon>
        <taxon>Enterobacterales</taxon>
        <taxon>Enterobacteriaceae</taxon>
        <taxon>Shigella</taxon>
    </lineage>
</organism>
<comment type="caution">
    <text evidence="1">The sequence shown here is derived from an EMBL/GenBank/DDBJ whole genome shotgun (WGS) entry which is preliminary data.</text>
</comment>
<accession>A0AB36PFI7</accession>
<reference evidence="1 2" key="1">
    <citation type="submission" date="2017-04" db="EMBL/GenBank/DDBJ databases">
        <title>Shigella flexneri 2a str. 301 Sequencing.</title>
        <authorList>
            <person name="Zhu Z."/>
        </authorList>
    </citation>
    <scope>NUCLEOTIDE SEQUENCE [LARGE SCALE GENOMIC DNA]</scope>
    <source>
        <strain evidence="1 2">301</strain>
    </source>
</reference>